<keyword evidence="1 3" id="KW-0963">Cytoplasm</keyword>
<evidence type="ECO:0000256" key="3">
    <source>
        <dbReference type="HAMAP-Rule" id="MF_01150"/>
    </source>
</evidence>
<dbReference type="PANTHER" id="PTHR34227:SF11">
    <property type="entry name" value="CHAPERONE PROTEIN TORD"/>
    <property type="match status" value="1"/>
</dbReference>
<protein>
    <recommendedName>
        <fullName evidence="3">Chaperone protein TorD</fullName>
    </recommendedName>
</protein>
<evidence type="ECO:0000256" key="2">
    <source>
        <dbReference type="ARBA" id="ARBA00023186"/>
    </source>
</evidence>
<dbReference type="InterPro" id="IPR050289">
    <property type="entry name" value="TorD/DmsD_chaperones"/>
</dbReference>
<sequence length="215" mass="24361">MSTLDPHSQQRATIYWWLSTLFALELDDAALENYRSDDCRLFLQSLGENEALRPATEQFWQQLQRQLKRTDGQLELAADFCTLFLTSPKTGALPYASVYLCDDGLLNGAPAVKMREHFDALEMTPQAGFNEPCDHLALILDLMGNLAVRSEQDDDAGRDAIVRQLEISNELLRTWVDTFAEQCQRWDNFGFYGAASYLLATFIAEDNKYLTSLSA</sequence>
<accession>A0ABN8DTC8</accession>
<comment type="subcellular location">
    <subcellularLocation>
        <location evidence="3">Cytoplasm</location>
    </subcellularLocation>
</comment>
<comment type="similarity">
    <text evidence="3">Belongs to the TorD/DmsD family. TorD subfamily.</text>
</comment>
<dbReference type="NCBIfam" id="NF003442">
    <property type="entry name" value="PRK04976.1"/>
    <property type="match status" value="1"/>
</dbReference>
<proteinExistence type="inferred from homology"/>
<dbReference type="PANTHER" id="PTHR34227">
    <property type="entry name" value="CHAPERONE PROTEIN YCDY"/>
    <property type="match status" value="1"/>
</dbReference>
<dbReference type="Gene3D" id="1.20.1280.20">
    <property type="entry name" value="HscB, C-terminal domain"/>
    <property type="match status" value="1"/>
</dbReference>
<dbReference type="Proteomes" id="UP000838672">
    <property type="component" value="Unassembled WGS sequence"/>
</dbReference>
<dbReference type="SUPFAM" id="SSF89155">
    <property type="entry name" value="TorD-like"/>
    <property type="match status" value="1"/>
</dbReference>
<gene>
    <name evidence="4" type="primary">torD_2</name>
    <name evidence="3" type="synonym">torD</name>
    <name evidence="4" type="ORF">VST7929_00902</name>
</gene>
<dbReference type="EMBL" id="CAKLDI010000001">
    <property type="protein sequence ID" value="CAH0533050.1"/>
    <property type="molecule type" value="Genomic_DNA"/>
</dbReference>
<evidence type="ECO:0000313" key="4">
    <source>
        <dbReference type="EMBL" id="CAH0533050.1"/>
    </source>
</evidence>
<comment type="function">
    <text evidence="3">Involved in the biogenesis of TorA. Acts on TorA before the insertion of the molybdenum cofactor and, as a result, probably favors a conformation of the apoenzyme that is competent for acquiring the cofactor.</text>
</comment>
<name>A0ABN8DTC8_9VIBR</name>
<comment type="caution">
    <text evidence="4">The sequence shown here is derived from an EMBL/GenBank/DDBJ whole genome shotgun (WGS) entry which is preliminary data.</text>
</comment>
<dbReference type="InterPro" id="IPR036386">
    <property type="entry name" value="HscB_C_sf"/>
</dbReference>
<dbReference type="HAMAP" id="MF_01150">
    <property type="entry name" value="TorD"/>
    <property type="match status" value="1"/>
</dbReference>
<dbReference type="InterPro" id="IPR023069">
    <property type="entry name" value="Chaperone_TorD"/>
</dbReference>
<dbReference type="InterPro" id="IPR020945">
    <property type="entry name" value="DMSO/NO3_reduct_chaperone"/>
</dbReference>
<dbReference type="InterPro" id="IPR036411">
    <property type="entry name" value="TorD-like_sf"/>
</dbReference>
<reference evidence="4" key="1">
    <citation type="submission" date="2021-11" db="EMBL/GenBank/DDBJ databases">
        <authorList>
            <person name="Rodrigo-Torres L."/>
            <person name="Arahal R. D."/>
            <person name="Lucena T."/>
        </authorList>
    </citation>
    <scope>NUCLEOTIDE SEQUENCE</scope>
    <source>
        <strain evidence="4">CECT 7929</strain>
    </source>
</reference>
<organism evidence="4 5">
    <name type="scientific">Vibrio stylophorae</name>
    <dbReference type="NCBI Taxonomy" id="659351"/>
    <lineage>
        <taxon>Bacteria</taxon>
        <taxon>Pseudomonadati</taxon>
        <taxon>Pseudomonadota</taxon>
        <taxon>Gammaproteobacteria</taxon>
        <taxon>Vibrionales</taxon>
        <taxon>Vibrionaceae</taxon>
        <taxon>Vibrio</taxon>
    </lineage>
</organism>
<dbReference type="Gene3D" id="1.20.120.1820">
    <property type="match status" value="1"/>
</dbReference>
<evidence type="ECO:0000256" key="1">
    <source>
        <dbReference type="ARBA" id="ARBA00022490"/>
    </source>
</evidence>
<dbReference type="Pfam" id="PF02613">
    <property type="entry name" value="Nitrate_red_del"/>
    <property type="match status" value="1"/>
</dbReference>
<keyword evidence="5" id="KW-1185">Reference proteome</keyword>
<dbReference type="RefSeq" id="WP_237465252.1">
    <property type="nucleotide sequence ID" value="NZ_CAKLDI010000001.1"/>
</dbReference>
<keyword evidence="2 3" id="KW-0143">Chaperone</keyword>
<evidence type="ECO:0000313" key="5">
    <source>
        <dbReference type="Proteomes" id="UP000838672"/>
    </source>
</evidence>